<keyword evidence="2" id="KW-1185">Reference proteome</keyword>
<protein>
    <recommendedName>
        <fullName evidence="3">Secreted protein</fullName>
    </recommendedName>
</protein>
<accession>A0AAW0INU1</accession>
<evidence type="ECO:0008006" key="3">
    <source>
        <dbReference type="Google" id="ProtNLM"/>
    </source>
</evidence>
<evidence type="ECO:0000313" key="2">
    <source>
        <dbReference type="Proteomes" id="UP001488838"/>
    </source>
</evidence>
<sequence>MAIAKLKVVFLACGIPHLCSPRKPQELRAPRQQMGVAGLSASFLHEICEVGSGPKYFQSSKVSRLLYVPCIKLPNTQWVPRYHGTYG</sequence>
<organism evidence="1 2">
    <name type="scientific">Myodes glareolus</name>
    <name type="common">Bank vole</name>
    <name type="synonym">Clethrionomys glareolus</name>
    <dbReference type="NCBI Taxonomy" id="447135"/>
    <lineage>
        <taxon>Eukaryota</taxon>
        <taxon>Metazoa</taxon>
        <taxon>Chordata</taxon>
        <taxon>Craniata</taxon>
        <taxon>Vertebrata</taxon>
        <taxon>Euteleostomi</taxon>
        <taxon>Mammalia</taxon>
        <taxon>Eutheria</taxon>
        <taxon>Euarchontoglires</taxon>
        <taxon>Glires</taxon>
        <taxon>Rodentia</taxon>
        <taxon>Myomorpha</taxon>
        <taxon>Muroidea</taxon>
        <taxon>Cricetidae</taxon>
        <taxon>Arvicolinae</taxon>
        <taxon>Myodes</taxon>
    </lineage>
</organism>
<dbReference type="AlphaFoldDB" id="A0AAW0INU1"/>
<evidence type="ECO:0000313" key="1">
    <source>
        <dbReference type="EMBL" id="KAK7815969.1"/>
    </source>
</evidence>
<comment type="caution">
    <text evidence="1">The sequence shown here is derived from an EMBL/GenBank/DDBJ whole genome shotgun (WGS) entry which is preliminary data.</text>
</comment>
<reference evidence="1 2" key="1">
    <citation type="journal article" date="2023" name="bioRxiv">
        <title>Conserved and derived expression patterns and positive selection on dental genes reveal complex evolutionary context of ever-growing rodent molars.</title>
        <authorList>
            <person name="Calamari Z.T."/>
            <person name="Song A."/>
            <person name="Cohen E."/>
            <person name="Akter M."/>
            <person name="Roy R.D."/>
            <person name="Hallikas O."/>
            <person name="Christensen M.M."/>
            <person name="Li P."/>
            <person name="Marangoni P."/>
            <person name="Jernvall J."/>
            <person name="Klein O.D."/>
        </authorList>
    </citation>
    <scope>NUCLEOTIDE SEQUENCE [LARGE SCALE GENOMIC DNA]</scope>
    <source>
        <strain evidence="1">V071</strain>
    </source>
</reference>
<name>A0AAW0INU1_MYOGA</name>
<proteinExistence type="predicted"/>
<dbReference type="EMBL" id="JBBHLL010000107">
    <property type="protein sequence ID" value="KAK7815969.1"/>
    <property type="molecule type" value="Genomic_DNA"/>
</dbReference>
<gene>
    <name evidence="1" type="ORF">U0070_014182</name>
</gene>
<dbReference type="Proteomes" id="UP001488838">
    <property type="component" value="Unassembled WGS sequence"/>
</dbReference>